<evidence type="ECO:0000313" key="6">
    <source>
        <dbReference type="EMBL" id="OWY30017.1"/>
    </source>
</evidence>
<reference evidence="6 7" key="1">
    <citation type="submission" date="2017-06" db="EMBL/GenBank/DDBJ databases">
        <title>Herbaspirillum phytohormonus sp. nov., isolated from the root nodule of Robinia pseudoacacia in lead-zinc mine.</title>
        <authorList>
            <person name="Fan M."/>
            <person name="Lin Y."/>
        </authorList>
    </citation>
    <scope>NUCLEOTIDE SEQUENCE [LARGE SCALE GENOMIC DNA]</scope>
    <source>
        <strain evidence="6 7">HZ10</strain>
    </source>
</reference>
<dbReference type="Pfam" id="PF00781">
    <property type="entry name" value="DAGK_cat"/>
    <property type="match status" value="1"/>
</dbReference>
<dbReference type="EMBL" id="NJGU01000004">
    <property type="protein sequence ID" value="OWY30017.1"/>
    <property type="molecule type" value="Genomic_DNA"/>
</dbReference>
<evidence type="ECO:0000259" key="5">
    <source>
        <dbReference type="PROSITE" id="PS50146"/>
    </source>
</evidence>
<evidence type="ECO:0000313" key="7">
    <source>
        <dbReference type="Proteomes" id="UP000197596"/>
    </source>
</evidence>
<keyword evidence="2" id="KW-0547">Nucleotide-binding</keyword>
<dbReference type="SMART" id="SM00046">
    <property type="entry name" value="DAGKc"/>
    <property type="match status" value="1"/>
</dbReference>
<dbReference type="InterPro" id="IPR050187">
    <property type="entry name" value="Lipid_Phosphate_FormReg"/>
</dbReference>
<dbReference type="InterPro" id="IPR016064">
    <property type="entry name" value="NAD/diacylglycerol_kinase_sf"/>
</dbReference>
<dbReference type="AlphaFoldDB" id="A0A2D0B5T7"/>
<evidence type="ECO:0000256" key="3">
    <source>
        <dbReference type="ARBA" id="ARBA00022777"/>
    </source>
</evidence>
<evidence type="ECO:0000256" key="2">
    <source>
        <dbReference type="ARBA" id="ARBA00022741"/>
    </source>
</evidence>
<evidence type="ECO:0000256" key="1">
    <source>
        <dbReference type="ARBA" id="ARBA00022679"/>
    </source>
</evidence>
<keyword evidence="1" id="KW-0808">Transferase</keyword>
<dbReference type="InterPro" id="IPR017438">
    <property type="entry name" value="ATP-NAD_kinase_N"/>
</dbReference>
<dbReference type="Pfam" id="PF19279">
    <property type="entry name" value="YegS_C"/>
    <property type="match status" value="1"/>
</dbReference>
<dbReference type="GO" id="GO:0005524">
    <property type="term" value="F:ATP binding"/>
    <property type="evidence" value="ECO:0007669"/>
    <property type="project" value="UniProtKB-KW"/>
</dbReference>
<dbReference type="InterPro" id="IPR045540">
    <property type="entry name" value="YegS/DAGK_C"/>
</dbReference>
<accession>A0A2D0B5T7</accession>
<organism evidence="6 7">
    <name type="scientific">Herbaspirillum robiniae</name>
    <dbReference type="NCBI Taxonomy" id="2014887"/>
    <lineage>
        <taxon>Bacteria</taxon>
        <taxon>Pseudomonadati</taxon>
        <taxon>Pseudomonadota</taxon>
        <taxon>Betaproteobacteria</taxon>
        <taxon>Burkholderiales</taxon>
        <taxon>Oxalobacteraceae</taxon>
        <taxon>Herbaspirillum</taxon>
    </lineage>
</organism>
<dbReference type="InterPro" id="IPR001206">
    <property type="entry name" value="Diacylglycerol_kinase_cat_dom"/>
</dbReference>
<dbReference type="PANTHER" id="PTHR12358:SF54">
    <property type="entry name" value="SPHINGOSINE KINASE RELATED PROTEIN"/>
    <property type="match status" value="1"/>
</dbReference>
<sequence length="334" mass="36301">MPQSKQNPNGSQGRPDVLAAINAKAGGGHAEELAAHITREFAKHGLRAVVHLAAGGEDMIAAARRAVRDKVAIVAVGGGDGSVNAVASTLIADPQCESALGVLPLGTLNHFAKDLSIPLVLEDAIANIATGRRIRVDSGEVNGVPFINNSSLGLYPDIVREREKQQARLGRGKWLAFSWAAMGALRRYPFLRVRMRVEGQDHWRRTPFVFIGNNEYLMSGLDIGKRSTLMDGKLSLYVCHRTGRLGLLRLAVNALLGRLREAHDFDALTATEILIETHKKRLRVATDGEVTIMQTPLRYRIRPASLEVIVPPLEQAAAAPEEQPGMLAKLWGDD</sequence>
<dbReference type="GO" id="GO:0016301">
    <property type="term" value="F:kinase activity"/>
    <property type="evidence" value="ECO:0007669"/>
    <property type="project" value="UniProtKB-KW"/>
</dbReference>
<name>A0A2D0B5T7_9BURK</name>
<evidence type="ECO:0000256" key="4">
    <source>
        <dbReference type="ARBA" id="ARBA00022840"/>
    </source>
</evidence>
<keyword evidence="4" id="KW-0067">ATP-binding</keyword>
<gene>
    <name evidence="6" type="ORF">CEJ42_09250</name>
</gene>
<dbReference type="PANTHER" id="PTHR12358">
    <property type="entry name" value="SPHINGOSINE KINASE"/>
    <property type="match status" value="1"/>
</dbReference>
<keyword evidence="3 6" id="KW-0418">Kinase</keyword>
<dbReference type="SUPFAM" id="SSF111331">
    <property type="entry name" value="NAD kinase/diacylglycerol kinase-like"/>
    <property type="match status" value="1"/>
</dbReference>
<proteinExistence type="predicted"/>
<comment type="caution">
    <text evidence="6">The sequence shown here is derived from an EMBL/GenBank/DDBJ whole genome shotgun (WGS) entry which is preliminary data.</text>
</comment>
<dbReference type="Gene3D" id="3.40.50.10330">
    <property type="entry name" value="Probable inorganic polyphosphate/atp-NAD kinase, domain 1"/>
    <property type="match status" value="1"/>
</dbReference>
<feature type="domain" description="DAGKc" evidence="5">
    <location>
        <begin position="12"/>
        <end position="145"/>
    </location>
</feature>
<dbReference type="RefSeq" id="WP_088750711.1">
    <property type="nucleotide sequence ID" value="NZ_NJGU01000004.1"/>
</dbReference>
<dbReference type="PROSITE" id="PS50146">
    <property type="entry name" value="DAGK"/>
    <property type="match status" value="1"/>
</dbReference>
<protein>
    <submittedName>
        <fullName evidence="6">Sphingosine kinase</fullName>
    </submittedName>
</protein>
<dbReference type="Proteomes" id="UP000197596">
    <property type="component" value="Unassembled WGS sequence"/>
</dbReference>
<dbReference type="Gene3D" id="2.60.200.40">
    <property type="match status" value="1"/>
</dbReference>